<proteinExistence type="predicted"/>
<sequence>MPTTRPRHLVTESDELAAALDRAHEQWPELSRSRLVVRLALEGEQHLQQQRGAEAARRRALLAAAGERFAGVGSSGAVREARDGDWPA</sequence>
<evidence type="ECO:0000313" key="2">
    <source>
        <dbReference type="Proteomes" id="UP000198122"/>
    </source>
</evidence>
<reference evidence="1 2" key="1">
    <citation type="submission" date="2017-06" db="EMBL/GenBank/DDBJ databases">
        <authorList>
            <person name="Kim H.J."/>
            <person name="Triplett B.A."/>
        </authorList>
    </citation>
    <scope>NUCLEOTIDE SEQUENCE [LARGE SCALE GENOMIC DNA]</scope>
    <source>
        <strain evidence="1 2">DSM 22179</strain>
    </source>
</reference>
<dbReference type="AlphaFoldDB" id="A0A212U172"/>
<gene>
    <name evidence="1" type="ORF">SAMN05445756_1686</name>
</gene>
<dbReference type="Proteomes" id="UP000198122">
    <property type="component" value="Unassembled WGS sequence"/>
</dbReference>
<name>A0A212U172_9MICO</name>
<dbReference type="RefSeq" id="WP_088818616.1">
    <property type="nucleotide sequence ID" value="NZ_FYEZ01000002.1"/>
</dbReference>
<evidence type="ECO:0000313" key="1">
    <source>
        <dbReference type="EMBL" id="SNC71992.1"/>
    </source>
</evidence>
<protein>
    <submittedName>
        <fullName evidence="1">Uncharacterized protein</fullName>
    </submittedName>
</protein>
<organism evidence="1 2">
    <name type="scientific">Kytococcus aerolatus</name>
    <dbReference type="NCBI Taxonomy" id="592308"/>
    <lineage>
        <taxon>Bacteria</taxon>
        <taxon>Bacillati</taxon>
        <taxon>Actinomycetota</taxon>
        <taxon>Actinomycetes</taxon>
        <taxon>Micrococcales</taxon>
        <taxon>Kytococcaceae</taxon>
        <taxon>Kytococcus</taxon>
    </lineage>
</organism>
<dbReference type="EMBL" id="FYEZ01000002">
    <property type="protein sequence ID" value="SNC71992.1"/>
    <property type="molecule type" value="Genomic_DNA"/>
</dbReference>
<keyword evidence="2" id="KW-1185">Reference proteome</keyword>
<accession>A0A212U172</accession>